<accession>A0A2U2B9W2</accession>
<evidence type="ECO:0000256" key="6">
    <source>
        <dbReference type="ARBA" id="ARBA00022842"/>
    </source>
</evidence>
<evidence type="ECO:0000256" key="2">
    <source>
        <dbReference type="ARBA" id="ARBA00009997"/>
    </source>
</evidence>
<dbReference type="RefSeq" id="WP_109263961.1">
    <property type="nucleotide sequence ID" value="NZ_QEWP01000005.1"/>
</dbReference>
<dbReference type="GO" id="GO:0050532">
    <property type="term" value="F:2-phosphosulfolactate phosphatase activity"/>
    <property type="evidence" value="ECO:0007669"/>
    <property type="project" value="UniProtKB-UniRule"/>
</dbReference>
<comment type="caution">
    <text evidence="9">The sequence shown here is derived from an EMBL/GenBank/DDBJ whole genome shotgun (WGS) entry which is preliminary data.</text>
</comment>
<dbReference type="EMBL" id="QEWP01000005">
    <property type="protein sequence ID" value="PWD99860.1"/>
    <property type="molecule type" value="Genomic_DNA"/>
</dbReference>
<dbReference type="SUPFAM" id="SSF142823">
    <property type="entry name" value="ComB-like"/>
    <property type="match status" value="1"/>
</dbReference>
<comment type="similarity">
    <text evidence="2 8">Belongs to the ComB family.</text>
</comment>
<gene>
    <name evidence="8" type="primary">comB</name>
    <name evidence="9" type="ORF">DDZ16_08175</name>
</gene>
<evidence type="ECO:0000313" key="10">
    <source>
        <dbReference type="Proteomes" id="UP000244956"/>
    </source>
</evidence>
<dbReference type="AlphaFoldDB" id="A0A2U2B9W2"/>
<evidence type="ECO:0000256" key="5">
    <source>
        <dbReference type="ARBA" id="ARBA00022801"/>
    </source>
</evidence>
<evidence type="ECO:0000256" key="3">
    <source>
        <dbReference type="ARBA" id="ARBA00012953"/>
    </source>
</evidence>
<protein>
    <recommendedName>
        <fullName evidence="4 8">Probable 2-phosphosulfolactate phosphatase</fullName>
        <ecNumber evidence="3 8">3.1.3.71</ecNumber>
    </recommendedName>
</protein>
<organism evidence="9 10">
    <name type="scientific">Marinilabilia rubra</name>
    <dbReference type="NCBI Taxonomy" id="2162893"/>
    <lineage>
        <taxon>Bacteria</taxon>
        <taxon>Pseudomonadati</taxon>
        <taxon>Bacteroidota</taxon>
        <taxon>Bacteroidia</taxon>
        <taxon>Marinilabiliales</taxon>
        <taxon>Marinilabiliaceae</taxon>
        <taxon>Marinilabilia</taxon>
    </lineage>
</organism>
<reference evidence="9 10" key="1">
    <citation type="submission" date="2018-05" db="EMBL/GenBank/DDBJ databases">
        <title>Marinilabilia rubrum sp. nov., isolated from saltern sediment.</title>
        <authorList>
            <person name="Zhang R."/>
        </authorList>
    </citation>
    <scope>NUCLEOTIDE SEQUENCE [LARGE SCALE GENOMIC DNA]</scope>
    <source>
        <strain evidence="9 10">WTE16</strain>
    </source>
</reference>
<evidence type="ECO:0000256" key="7">
    <source>
        <dbReference type="ARBA" id="ARBA00033711"/>
    </source>
</evidence>
<dbReference type="PANTHER" id="PTHR37311">
    <property type="entry name" value="2-PHOSPHOSULFOLACTATE PHOSPHATASE-RELATED"/>
    <property type="match status" value="1"/>
</dbReference>
<dbReference type="PANTHER" id="PTHR37311:SF1">
    <property type="entry name" value="2-PHOSPHOSULFOLACTATE PHOSPHATASE-RELATED"/>
    <property type="match status" value="1"/>
</dbReference>
<dbReference type="Proteomes" id="UP000244956">
    <property type="component" value="Unassembled WGS sequence"/>
</dbReference>
<name>A0A2U2B9W2_9BACT</name>
<dbReference type="HAMAP" id="MF_00490">
    <property type="entry name" value="ComB"/>
    <property type="match status" value="1"/>
</dbReference>
<evidence type="ECO:0000313" key="9">
    <source>
        <dbReference type="EMBL" id="PWD99860.1"/>
    </source>
</evidence>
<dbReference type="GO" id="GO:0050545">
    <property type="term" value="F:sulfopyruvate decarboxylase activity"/>
    <property type="evidence" value="ECO:0007669"/>
    <property type="project" value="TreeGrafter"/>
</dbReference>
<dbReference type="EC" id="3.1.3.71" evidence="3 8"/>
<dbReference type="FunFam" id="3.90.1560.10:FF:000001">
    <property type="entry name" value="Probable 2-phosphosulfolactate phosphatase"/>
    <property type="match status" value="1"/>
</dbReference>
<keyword evidence="6 8" id="KW-0460">Magnesium</keyword>
<evidence type="ECO:0000256" key="4">
    <source>
        <dbReference type="ARBA" id="ARBA00021948"/>
    </source>
</evidence>
<dbReference type="Gene3D" id="3.90.1560.10">
    <property type="entry name" value="ComB-like"/>
    <property type="match status" value="1"/>
</dbReference>
<evidence type="ECO:0000256" key="8">
    <source>
        <dbReference type="HAMAP-Rule" id="MF_00490"/>
    </source>
</evidence>
<comment type="catalytic activity">
    <reaction evidence="7 8">
        <text>(2R)-O-phospho-3-sulfolactate + H2O = (2R)-3-sulfolactate + phosphate</text>
        <dbReference type="Rhea" id="RHEA:23416"/>
        <dbReference type="ChEBI" id="CHEBI:15377"/>
        <dbReference type="ChEBI" id="CHEBI:15597"/>
        <dbReference type="ChEBI" id="CHEBI:43474"/>
        <dbReference type="ChEBI" id="CHEBI:58738"/>
        <dbReference type="EC" id="3.1.3.71"/>
    </reaction>
</comment>
<dbReference type="Pfam" id="PF04029">
    <property type="entry name" value="2-ph_phosp"/>
    <property type="match status" value="1"/>
</dbReference>
<keyword evidence="5 8" id="KW-0378">Hydrolase</keyword>
<evidence type="ECO:0000256" key="1">
    <source>
        <dbReference type="ARBA" id="ARBA00001946"/>
    </source>
</evidence>
<sequence>MTSKLNVLFSASELSEDKIEGKTAVVVDVLRATSVMVTALNNGAEKVFPVLSSSEAFKYKMENDAKIILAGERNTDRIDGFDYGNSPLEMKNEVVSDATLVMTTTNGTRAIRGAEKASDLFIASFLNAESTVNALLLHENIVLICSGTDGGFSLEDTLCAGYLADLISKVDKDILLSDAALASRKLYLSVEDDMRLFAANGRHYGILKAKGRCADLEYCFRKNEVPVVCKRIGDFIYAV</sequence>
<comment type="cofactor">
    <cofactor evidence="1 8">
        <name>Mg(2+)</name>
        <dbReference type="ChEBI" id="CHEBI:18420"/>
    </cofactor>
</comment>
<dbReference type="GO" id="GO:0000287">
    <property type="term" value="F:magnesium ion binding"/>
    <property type="evidence" value="ECO:0007669"/>
    <property type="project" value="UniProtKB-UniRule"/>
</dbReference>
<dbReference type="InterPro" id="IPR036702">
    <property type="entry name" value="ComB-like_sf"/>
</dbReference>
<proteinExistence type="inferred from homology"/>
<dbReference type="OrthoDB" id="4913at2"/>
<keyword evidence="10" id="KW-1185">Reference proteome</keyword>
<dbReference type="InterPro" id="IPR005238">
    <property type="entry name" value="ComB-like"/>
</dbReference>